<evidence type="ECO:0000256" key="1">
    <source>
        <dbReference type="SAM" id="MobiDB-lite"/>
    </source>
</evidence>
<feature type="compositionally biased region" description="Low complexity" evidence="1">
    <location>
        <begin position="18"/>
        <end position="30"/>
    </location>
</feature>
<dbReference type="AlphaFoldDB" id="A0A8H3CR08"/>
<accession>A0A8H3CR08</accession>
<comment type="caution">
    <text evidence="2">The sequence shown here is derived from an EMBL/GenBank/DDBJ whole genome shotgun (WGS) entry which is preliminary data.</text>
</comment>
<sequence length="118" mass="12972">MRIGPPTTTLAWTAMMNSPTPSTPSSGDSPPQMPAELPAALQATSTAGPSPNNAKRRLPSSSVPYASASNRRRREESIKEEREREREREGERSLADVELMKYLNSIIRDPFDESVSVS</sequence>
<evidence type="ECO:0000313" key="3">
    <source>
        <dbReference type="Proteomes" id="UP000663831"/>
    </source>
</evidence>
<feature type="compositionally biased region" description="Polar residues" evidence="1">
    <location>
        <begin position="1"/>
        <end position="17"/>
    </location>
</feature>
<protein>
    <submittedName>
        <fullName evidence="2">Uncharacterized protein</fullName>
    </submittedName>
</protein>
<feature type="region of interest" description="Disordered" evidence="1">
    <location>
        <begin position="1"/>
        <end position="94"/>
    </location>
</feature>
<reference evidence="2" key="1">
    <citation type="submission" date="2021-01" db="EMBL/GenBank/DDBJ databases">
        <authorList>
            <person name="Kaushik A."/>
        </authorList>
    </citation>
    <scope>NUCLEOTIDE SEQUENCE</scope>
    <source>
        <strain evidence="2">AG3-1AP</strain>
    </source>
</reference>
<feature type="compositionally biased region" description="Basic and acidic residues" evidence="1">
    <location>
        <begin position="73"/>
        <end position="94"/>
    </location>
</feature>
<proteinExistence type="predicted"/>
<name>A0A8H3CR08_9AGAM</name>
<evidence type="ECO:0000313" key="2">
    <source>
        <dbReference type="EMBL" id="CAE6492166.1"/>
    </source>
</evidence>
<feature type="compositionally biased region" description="Polar residues" evidence="1">
    <location>
        <begin position="42"/>
        <end position="69"/>
    </location>
</feature>
<gene>
    <name evidence="2" type="ORF">RDB_LOCUS110052</name>
</gene>
<dbReference type="Proteomes" id="UP000663831">
    <property type="component" value="Unassembled WGS sequence"/>
</dbReference>
<dbReference type="EMBL" id="CAJMWV010004022">
    <property type="protein sequence ID" value="CAE6492166.1"/>
    <property type="molecule type" value="Genomic_DNA"/>
</dbReference>
<organism evidence="2 3">
    <name type="scientific">Rhizoctonia solani</name>
    <dbReference type="NCBI Taxonomy" id="456999"/>
    <lineage>
        <taxon>Eukaryota</taxon>
        <taxon>Fungi</taxon>
        <taxon>Dikarya</taxon>
        <taxon>Basidiomycota</taxon>
        <taxon>Agaricomycotina</taxon>
        <taxon>Agaricomycetes</taxon>
        <taxon>Cantharellales</taxon>
        <taxon>Ceratobasidiaceae</taxon>
        <taxon>Rhizoctonia</taxon>
    </lineage>
</organism>